<dbReference type="FunFam" id="3.40.50.720:FF:000084">
    <property type="entry name" value="Short-chain dehydrogenase reductase"/>
    <property type="match status" value="1"/>
</dbReference>
<organism evidence="3 4">
    <name type="scientific">Photobacterium swingsii</name>
    <dbReference type="NCBI Taxonomy" id="680026"/>
    <lineage>
        <taxon>Bacteria</taxon>
        <taxon>Pseudomonadati</taxon>
        <taxon>Pseudomonadota</taxon>
        <taxon>Gammaproteobacteria</taxon>
        <taxon>Vibrionales</taxon>
        <taxon>Vibrionaceae</taxon>
        <taxon>Photobacterium</taxon>
    </lineage>
</organism>
<evidence type="ECO:0000256" key="1">
    <source>
        <dbReference type="ARBA" id="ARBA00006484"/>
    </source>
</evidence>
<dbReference type="PRINTS" id="PR00080">
    <property type="entry name" value="SDRFAMILY"/>
</dbReference>
<dbReference type="PRINTS" id="PR00081">
    <property type="entry name" value="GDHRDH"/>
</dbReference>
<name>A0A0J8V8P0_9GAMM</name>
<dbReference type="Pfam" id="PF13561">
    <property type="entry name" value="adh_short_C2"/>
    <property type="match status" value="1"/>
</dbReference>
<dbReference type="EMBL" id="PYLZ01000011">
    <property type="protein sequence ID" value="PSW22824.1"/>
    <property type="molecule type" value="Genomic_DNA"/>
</dbReference>
<evidence type="ECO:0000313" key="4">
    <source>
        <dbReference type="Proteomes" id="UP000240481"/>
    </source>
</evidence>
<accession>A0A0J8V8P0</accession>
<dbReference type="InterPro" id="IPR002347">
    <property type="entry name" value="SDR_fam"/>
</dbReference>
<proteinExistence type="inferred from homology"/>
<dbReference type="SUPFAM" id="SSF51735">
    <property type="entry name" value="NAD(P)-binding Rossmann-fold domains"/>
    <property type="match status" value="1"/>
</dbReference>
<dbReference type="Proteomes" id="UP000240481">
    <property type="component" value="Unassembled WGS sequence"/>
</dbReference>
<dbReference type="GO" id="GO:0016491">
    <property type="term" value="F:oxidoreductase activity"/>
    <property type="evidence" value="ECO:0007669"/>
    <property type="project" value="UniProtKB-KW"/>
</dbReference>
<dbReference type="PROSITE" id="PS00061">
    <property type="entry name" value="ADH_SHORT"/>
    <property type="match status" value="1"/>
</dbReference>
<evidence type="ECO:0000313" key="3">
    <source>
        <dbReference type="EMBL" id="PSW22824.1"/>
    </source>
</evidence>
<dbReference type="OrthoDB" id="9806974at2"/>
<dbReference type="InterPro" id="IPR020904">
    <property type="entry name" value="Sc_DH/Rdtase_CS"/>
</dbReference>
<protein>
    <submittedName>
        <fullName evidence="3">SDR family NAD(P)-dependent oxidoreductase</fullName>
    </submittedName>
</protein>
<dbReference type="PANTHER" id="PTHR24321">
    <property type="entry name" value="DEHYDROGENASES, SHORT CHAIN"/>
    <property type="match status" value="1"/>
</dbReference>
<dbReference type="AlphaFoldDB" id="A0A0J8V8P0"/>
<comment type="caution">
    <text evidence="3">The sequence shown here is derived from an EMBL/GenBank/DDBJ whole genome shotgun (WGS) entry which is preliminary data.</text>
</comment>
<dbReference type="STRING" id="680026.AB733_15900"/>
<keyword evidence="4" id="KW-1185">Reference proteome</keyword>
<dbReference type="RefSeq" id="WP_048899653.1">
    <property type="nucleotide sequence ID" value="NZ_AP024853.1"/>
</dbReference>
<reference evidence="3 4" key="1">
    <citation type="submission" date="2018-01" db="EMBL/GenBank/DDBJ databases">
        <title>Whole genome sequencing of Histamine producing bacteria.</title>
        <authorList>
            <person name="Butler K."/>
        </authorList>
    </citation>
    <scope>NUCLEOTIDE SEQUENCE [LARGE SCALE GENOMIC DNA]</scope>
    <source>
        <strain evidence="3 4">DSM 24669</strain>
    </source>
</reference>
<evidence type="ECO:0000256" key="2">
    <source>
        <dbReference type="ARBA" id="ARBA00023002"/>
    </source>
</evidence>
<sequence>MKVALITGGSKGIGLEAVKRFIELGFHVVTCSRDSQLWISQVANEPLLSTVDYYEVDVSQESQLQRLFSTLTEKYGKLDVAVNNASPKTESNGNFESVDTSALHHTLMQDFWSHAMCLKHELCLMEKGGTIVNISSINGLRATPNASMYSACKHAIEGLTRSVALEAIEKGVRVNAVAPGATWTPRWDERALDKPNIHNDVAKLIPLKRFAEPKEIVDAIEFLISDKASYIVGHTLVVDGGITLK</sequence>
<gene>
    <name evidence="3" type="ORF">C9I94_18775</name>
</gene>
<dbReference type="PANTHER" id="PTHR24321:SF8">
    <property type="entry name" value="ESTRADIOL 17-BETA-DEHYDROGENASE 8-RELATED"/>
    <property type="match status" value="1"/>
</dbReference>
<dbReference type="Gene3D" id="3.40.50.720">
    <property type="entry name" value="NAD(P)-binding Rossmann-like Domain"/>
    <property type="match status" value="1"/>
</dbReference>
<keyword evidence="2" id="KW-0560">Oxidoreductase</keyword>
<dbReference type="InterPro" id="IPR036291">
    <property type="entry name" value="NAD(P)-bd_dom_sf"/>
</dbReference>
<comment type="similarity">
    <text evidence="1">Belongs to the short-chain dehydrogenases/reductases (SDR) family.</text>
</comment>
<dbReference type="CDD" id="cd05233">
    <property type="entry name" value="SDR_c"/>
    <property type="match status" value="1"/>
</dbReference>